<organism evidence="4 5">
    <name type="scientific">Patiriisocius hiemis</name>
    <dbReference type="NCBI Taxonomy" id="3075604"/>
    <lineage>
        <taxon>Bacteria</taxon>
        <taxon>Pseudomonadati</taxon>
        <taxon>Bacteroidota</taxon>
        <taxon>Flavobacteriia</taxon>
        <taxon>Flavobacteriales</taxon>
        <taxon>Flavobacteriaceae</taxon>
        <taxon>Patiriisocius</taxon>
    </lineage>
</organism>
<dbReference type="Pfam" id="PF10988">
    <property type="entry name" value="DUF2807"/>
    <property type="match status" value="1"/>
</dbReference>
<dbReference type="EMBL" id="JAVRHZ010000001">
    <property type="protein sequence ID" value="MDT0554974.1"/>
    <property type="molecule type" value="Genomic_DNA"/>
</dbReference>
<evidence type="ECO:0000259" key="3">
    <source>
        <dbReference type="Pfam" id="PF10988"/>
    </source>
</evidence>
<dbReference type="PANTHER" id="PTHR39200">
    <property type="entry name" value="HYPOTHETICAL EXPORTED PROTEIN"/>
    <property type="match status" value="1"/>
</dbReference>
<proteinExistence type="predicted"/>
<feature type="region of interest" description="Disordered" evidence="1">
    <location>
        <begin position="219"/>
        <end position="243"/>
    </location>
</feature>
<gene>
    <name evidence="4" type="ORF">RM538_03095</name>
</gene>
<evidence type="ECO:0000256" key="1">
    <source>
        <dbReference type="SAM" id="MobiDB-lite"/>
    </source>
</evidence>
<evidence type="ECO:0000256" key="2">
    <source>
        <dbReference type="SAM" id="SignalP"/>
    </source>
</evidence>
<evidence type="ECO:0000313" key="5">
    <source>
        <dbReference type="Proteomes" id="UP001254488"/>
    </source>
</evidence>
<comment type="caution">
    <text evidence="4">The sequence shown here is derived from an EMBL/GenBank/DDBJ whole genome shotgun (WGS) entry which is preliminary data.</text>
</comment>
<dbReference type="Proteomes" id="UP001254488">
    <property type="component" value="Unassembled WGS sequence"/>
</dbReference>
<accession>A0ABU2Y9V8</accession>
<name>A0ABU2Y9V8_9FLAO</name>
<feature type="domain" description="Putative auto-transporter adhesin head GIN" evidence="3">
    <location>
        <begin position="45"/>
        <end position="227"/>
    </location>
</feature>
<reference evidence="4 5" key="1">
    <citation type="submission" date="2023-09" db="EMBL/GenBank/DDBJ databases">
        <authorList>
            <person name="Rey-Velasco X."/>
        </authorList>
    </citation>
    <scope>NUCLEOTIDE SEQUENCE [LARGE SCALE GENOMIC DNA]</scope>
    <source>
        <strain evidence="4 5">W242</strain>
    </source>
</reference>
<dbReference type="PANTHER" id="PTHR39200:SF1">
    <property type="entry name" value="AUTO-TRANSPORTER ADHESIN HEAD GIN DOMAIN-CONTAINING PROTEIN-RELATED"/>
    <property type="match status" value="1"/>
</dbReference>
<keyword evidence="2" id="KW-0732">Signal</keyword>
<keyword evidence="5" id="KW-1185">Reference proteome</keyword>
<dbReference type="RefSeq" id="WP_311331929.1">
    <property type="nucleotide sequence ID" value="NZ_JAVRHZ010000001.1"/>
</dbReference>
<dbReference type="Gene3D" id="2.160.20.120">
    <property type="match status" value="1"/>
</dbReference>
<sequence length="243" mass="25770">MKNLKKAAFLFLTVTFITNASAQWGKNKKVVGNGNVTTKTVSTGEYDAIKAQGSMDFILVDGNEGSISVTTDDNLHDYIIIETNGDELIIKKKKGVNLRTKKGIKIEIPIRDISEATLTGSGDLYGKTKIKANNFATKLTGSGDVRLEIDASNVYAKVTGSGDMSLRGSASNFELTLTGSGDYDGKELKADNTEVTVSGSGDASVYAKNSIKARVNGSGDIEYYGNPSNKDTKVNGSGDIDGN</sequence>
<protein>
    <submittedName>
        <fullName evidence="4">Head GIN domain-containing protein</fullName>
    </submittedName>
</protein>
<evidence type="ECO:0000313" key="4">
    <source>
        <dbReference type="EMBL" id="MDT0554974.1"/>
    </source>
</evidence>
<feature type="chain" id="PRO_5046039622" evidence="2">
    <location>
        <begin position="23"/>
        <end position="243"/>
    </location>
</feature>
<dbReference type="InterPro" id="IPR021255">
    <property type="entry name" value="DUF2807"/>
</dbReference>
<feature type="signal peptide" evidence="2">
    <location>
        <begin position="1"/>
        <end position="22"/>
    </location>
</feature>